<organism evidence="1 2">
    <name type="scientific">Cichlidogyrus casuarinus</name>
    <dbReference type="NCBI Taxonomy" id="1844966"/>
    <lineage>
        <taxon>Eukaryota</taxon>
        <taxon>Metazoa</taxon>
        <taxon>Spiralia</taxon>
        <taxon>Lophotrochozoa</taxon>
        <taxon>Platyhelminthes</taxon>
        <taxon>Monogenea</taxon>
        <taxon>Monopisthocotylea</taxon>
        <taxon>Dactylogyridea</taxon>
        <taxon>Ancyrocephalidae</taxon>
        <taxon>Cichlidogyrus</taxon>
    </lineage>
</organism>
<dbReference type="AlphaFoldDB" id="A0ABD2Q887"/>
<dbReference type="EMBL" id="JBJKFK010000666">
    <property type="protein sequence ID" value="KAL3315775.1"/>
    <property type="molecule type" value="Genomic_DNA"/>
</dbReference>
<sequence length="125" mass="14040">MVTRAVKKKPDYSRPHTVRRSIKPVMISGFQFSDGDKVYKGDVLVRQTGLKIYPGESVALAPDGWELIALDNGRFTISTEEISPFPDSPIYELVQSNPEPVKKTFANIIPDDASKNIAFQLKRFL</sequence>
<gene>
    <name evidence="1" type="ORF">Ciccas_005583</name>
</gene>
<protein>
    <submittedName>
        <fullName evidence="1">Uncharacterized protein</fullName>
    </submittedName>
</protein>
<dbReference type="SUPFAM" id="SSF110324">
    <property type="entry name" value="Ribosomal L27 protein-like"/>
    <property type="match status" value="1"/>
</dbReference>
<accession>A0ABD2Q887</accession>
<dbReference type="Proteomes" id="UP001626550">
    <property type="component" value="Unassembled WGS sequence"/>
</dbReference>
<dbReference type="InterPro" id="IPR001684">
    <property type="entry name" value="Ribosomal_bL27"/>
</dbReference>
<comment type="caution">
    <text evidence="1">The sequence shown here is derived from an EMBL/GenBank/DDBJ whole genome shotgun (WGS) entry which is preliminary data.</text>
</comment>
<keyword evidence="2" id="KW-1185">Reference proteome</keyword>
<dbReference type="Gene3D" id="2.40.50.100">
    <property type="match status" value="1"/>
</dbReference>
<dbReference type="Pfam" id="PF01016">
    <property type="entry name" value="Ribosomal_L27"/>
    <property type="match status" value="1"/>
</dbReference>
<proteinExistence type="predicted"/>
<name>A0ABD2Q887_9PLAT</name>
<evidence type="ECO:0000313" key="1">
    <source>
        <dbReference type="EMBL" id="KAL3315775.1"/>
    </source>
</evidence>
<evidence type="ECO:0000313" key="2">
    <source>
        <dbReference type="Proteomes" id="UP001626550"/>
    </source>
</evidence>
<reference evidence="1 2" key="1">
    <citation type="submission" date="2024-11" db="EMBL/GenBank/DDBJ databases">
        <title>Adaptive evolution of stress response genes in parasites aligns with host niche diversity.</title>
        <authorList>
            <person name="Hahn C."/>
            <person name="Resl P."/>
        </authorList>
    </citation>
    <scope>NUCLEOTIDE SEQUENCE [LARGE SCALE GENOMIC DNA]</scope>
    <source>
        <strain evidence="1">EGGRZ-B1_66</strain>
        <tissue evidence="1">Body</tissue>
    </source>
</reference>